<name>A0ABV8FWW5_9ACTN</name>
<keyword evidence="2" id="KW-0812">Transmembrane</keyword>
<dbReference type="EMBL" id="JBHSBI010000001">
    <property type="protein sequence ID" value="MFC4005953.1"/>
    <property type="molecule type" value="Genomic_DNA"/>
</dbReference>
<accession>A0ABV8FWW5</accession>
<gene>
    <name evidence="3" type="ORF">ACFOY2_01875</name>
</gene>
<reference evidence="4" key="1">
    <citation type="journal article" date="2019" name="Int. J. Syst. Evol. Microbiol.">
        <title>The Global Catalogue of Microorganisms (GCM) 10K type strain sequencing project: providing services to taxonomists for standard genome sequencing and annotation.</title>
        <authorList>
            <consortium name="The Broad Institute Genomics Platform"/>
            <consortium name="The Broad Institute Genome Sequencing Center for Infectious Disease"/>
            <person name="Wu L."/>
            <person name="Ma J."/>
        </authorList>
    </citation>
    <scope>NUCLEOTIDE SEQUENCE [LARGE SCALE GENOMIC DNA]</scope>
    <source>
        <strain evidence="4">TBRC 1276</strain>
    </source>
</reference>
<feature type="transmembrane region" description="Helical" evidence="2">
    <location>
        <begin position="41"/>
        <end position="64"/>
    </location>
</feature>
<comment type="caution">
    <text evidence="3">The sequence shown here is derived from an EMBL/GenBank/DDBJ whole genome shotgun (WGS) entry which is preliminary data.</text>
</comment>
<keyword evidence="2" id="KW-1133">Transmembrane helix</keyword>
<feature type="region of interest" description="Disordered" evidence="1">
    <location>
        <begin position="1"/>
        <end position="33"/>
    </location>
</feature>
<dbReference type="Proteomes" id="UP001595851">
    <property type="component" value="Unassembled WGS sequence"/>
</dbReference>
<evidence type="ECO:0000313" key="3">
    <source>
        <dbReference type="EMBL" id="MFC4005953.1"/>
    </source>
</evidence>
<feature type="compositionally biased region" description="Basic and acidic residues" evidence="1">
    <location>
        <begin position="20"/>
        <end position="30"/>
    </location>
</feature>
<proteinExistence type="predicted"/>
<keyword evidence="2" id="KW-0472">Membrane</keyword>
<feature type="compositionally biased region" description="Basic residues" evidence="1">
    <location>
        <begin position="1"/>
        <end position="16"/>
    </location>
</feature>
<feature type="transmembrane region" description="Helical" evidence="2">
    <location>
        <begin position="155"/>
        <end position="173"/>
    </location>
</feature>
<dbReference type="RefSeq" id="WP_379526119.1">
    <property type="nucleotide sequence ID" value="NZ_JBHSBI010000001.1"/>
</dbReference>
<evidence type="ECO:0000256" key="2">
    <source>
        <dbReference type="SAM" id="Phobius"/>
    </source>
</evidence>
<protein>
    <submittedName>
        <fullName evidence="3">DUF3592 domain-containing protein</fullName>
    </submittedName>
</protein>
<sequence>MGRSKTARRKSRRKSSRPGEGQHRSADRRPGPRSRLLRPQWGFFSFSGFVALISAIAALVVVTMTVEDYWGLRRIQQHGLGAEATVVDVHRPRKRPEEVRVRFVTRDGATIEAWVGVHRWAGLEEVGARREILYDPADPEGGVLDKGETWLHETHLYSAVAVLVLLVTAFVLWRPKLVWAVWDRVTIRR</sequence>
<evidence type="ECO:0000256" key="1">
    <source>
        <dbReference type="SAM" id="MobiDB-lite"/>
    </source>
</evidence>
<evidence type="ECO:0000313" key="4">
    <source>
        <dbReference type="Proteomes" id="UP001595851"/>
    </source>
</evidence>
<organism evidence="3 4">
    <name type="scientific">Nonomuraea purpurea</name>
    <dbReference type="NCBI Taxonomy" id="1849276"/>
    <lineage>
        <taxon>Bacteria</taxon>
        <taxon>Bacillati</taxon>
        <taxon>Actinomycetota</taxon>
        <taxon>Actinomycetes</taxon>
        <taxon>Streptosporangiales</taxon>
        <taxon>Streptosporangiaceae</taxon>
        <taxon>Nonomuraea</taxon>
    </lineage>
</organism>
<keyword evidence="4" id="KW-1185">Reference proteome</keyword>